<evidence type="ECO:0008006" key="3">
    <source>
        <dbReference type="Google" id="ProtNLM"/>
    </source>
</evidence>
<gene>
    <name evidence="1" type="ORF">GZ78_04640</name>
</gene>
<dbReference type="eggNOG" id="ENOG502ZWH8">
    <property type="taxonomic scope" value="Bacteria"/>
</dbReference>
<dbReference type="Proteomes" id="UP000028073">
    <property type="component" value="Unassembled WGS sequence"/>
</dbReference>
<reference evidence="1 2" key="1">
    <citation type="submission" date="2014-06" db="EMBL/GenBank/DDBJ databases">
        <title>Whole Genome Sequences of Three Symbiotic Endozoicomonas Bacteria.</title>
        <authorList>
            <person name="Neave M.J."/>
            <person name="Apprill A."/>
            <person name="Voolstra C.R."/>
        </authorList>
    </citation>
    <scope>NUCLEOTIDE SEQUENCE [LARGE SCALE GENOMIC DNA]</scope>
    <source>
        <strain evidence="1 2">DSM 25634</strain>
    </source>
</reference>
<organism evidence="1 2">
    <name type="scientific">Endozoicomonas numazuensis</name>
    <dbReference type="NCBI Taxonomy" id="1137799"/>
    <lineage>
        <taxon>Bacteria</taxon>
        <taxon>Pseudomonadati</taxon>
        <taxon>Pseudomonadota</taxon>
        <taxon>Gammaproteobacteria</taxon>
        <taxon>Oceanospirillales</taxon>
        <taxon>Endozoicomonadaceae</taxon>
        <taxon>Endozoicomonas</taxon>
    </lineage>
</organism>
<accession>A0A081NLF2</accession>
<evidence type="ECO:0000313" key="1">
    <source>
        <dbReference type="EMBL" id="KEQ19275.1"/>
    </source>
</evidence>
<comment type="caution">
    <text evidence="1">The sequence shown here is derived from an EMBL/GenBank/DDBJ whole genome shotgun (WGS) entry which is preliminary data.</text>
</comment>
<dbReference type="OrthoDB" id="5892138at2"/>
<proteinExistence type="predicted"/>
<sequence length="236" mass="26530">MFLDQYCTELENSQFSFTRQQSSDFAKNIANDFNPLHDVDTKKFCVPGDLLFAKVLSSEGLYPNMRVTFSGMVSDGVALSITDAEKGDKVICDQNEKEYLRVEHSGEQSNDADLITKLVKAYVAFSGKNFPHVLVPLMKEKNVMINVARPLVIYETMSVHLETVDLQNPVIEASQSYLEVNGKRGNVTLGFIFKDGGKVVGEGKKTMVLANLREYDQSTIDSLVDEYNRRRMEYAA</sequence>
<dbReference type="InterPro" id="IPR021974">
    <property type="entry name" value="DUF3581"/>
</dbReference>
<dbReference type="Pfam" id="PF12119">
    <property type="entry name" value="DUF3581"/>
    <property type="match status" value="1"/>
</dbReference>
<dbReference type="RefSeq" id="WP_034833019.1">
    <property type="nucleotide sequence ID" value="NZ_JOKH01000001.1"/>
</dbReference>
<name>A0A081NLF2_9GAMM</name>
<keyword evidence="2" id="KW-1185">Reference proteome</keyword>
<dbReference type="AlphaFoldDB" id="A0A081NLF2"/>
<protein>
    <recommendedName>
        <fullName evidence="3">DUF3581 domain-containing protein</fullName>
    </recommendedName>
</protein>
<dbReference type="STRING" id="1137799.GZ78_04640"/>
<evidence type="ECO:0000313" key="2">
    <source>
        <dbReference type="Proteomes" id="UP000028073"/>
    </source>
</evidence>
<dbReference type="EMBL" id="JOKH01000001">
    <property type="protein sequence ID" value="KEQ19275.1"/>
    <property type="molecule type" value="Genomic_DNA"/>
</dbReference>